<dbReference type="PROSITE" id="PS51724">
    <property type="entry name" value="SPOR"/>
    <property type="match status" value="1"/>
</dbReference>
<feature type="transmembrane region" description="Helical" evidence="2">
    <location>
        <begin position="21"/>
        <end position="43"/>
    </location>
</feature>
<dbReference type="Pfam" id="PF05036">
    <property type="entry name" value="SPOR"/>
    <property type="match status" value="1"/>
</dbReference>
<gene>
    <name evidence="4" type="ORF">SAMN05444398_101274</name>
</gene>
<accession>A0A1M6X479</accession>
<keyword evidence="5" id="KW-1185">Reference proteome</keyword>
<dbReference type="InterPro" id="IPR036680">
    <property type="entry name" value="SPOR-like_sf"/>
</dbReference>
<organism evidence="4 5">
    <name type="scientific">Roseovarius pacificus</name>
    <dbReference type="NCBI Taxonomy" id="337701"/>
    <lineage>
        <taxon>Bacteria</taxon>
        <taxon>Pseudomonadati</taxon>
        <taxon>Pseudomonadota</taxon>
        <taxon>Alphaproteobacteria</taxon>
        <taxon>Rhodobacterales</taxon>
        <taxon>Roseobacteraceae</taxon>
        <taxon>Roseovarius</taxon>
    </lineage>
</organism>
<dbReference type="GO" id="GO:0042834">
    <property type="term" value="F:peptidoglycan binding"/>
    <property type="evidence" value="ECO:0007669"/>
    <property type="project" value="InterPro"/>
</dbReference>
<evidence type="ECO:0000313" key="4">
    <source>
        <dbReference type="EMBL" id="SHL00731.1"/>
    </source>
</evidence>
<feature type="region of interest" description="Disordered" evidence="1">
    <location>
        <begin position="108"/>
        <end position="144"/>
    </location>
</feature>
<dbReference type="STRING" id="337701.SAMN05444398_101274"/>
<evidence type="ECO:0000256" key="1">
    <source>
        <dbReference type="SAM" id="MobiDB-lite"/>
    </source>
</evidence>
<name>A0A1M6X479_9RHOB</name>
<keyword evidence="2" id="KW-0812">Transmembrane</keyword>
<dbReference type="EMBL" id="FRBR01000001">
    <property type="protein sequence ID" value="SHL00731.1"/>
    <property type="molecule type" value="Genomic_DNA"/>
</dbReference>
<evidence type="ECO:0000313" key="5">
    <source>
        <dbReference type="Proteomes" id="UP000183974"/>
    </source>
</evidence>
<keyword evidence="2" id="KW-0472">Membrane</keyword>
<dbReference type="RefSeq" id="WP_073031857.1">
    <property type="nucleotide sequence ID" value="NZ_BMLR01000001.1"/>
</dbReference>
<dbReference type="Gene3D" id="3.30.70.1070">
    <property type="entry name" value="Sporulation related repeat"/>
    <property type="match status" value="1"/>
</dbReference>
<feature type="region of interest" description="Disordered" evidence="1">
    <location>
        <begin position="159"/>
        <end position="197"/>
    </location>
</feature>
<reference evidence="4 5" key="1">
    <citation type="submission" date="2016-11" db="EMBL/GenBank/DDBJ databases">
        <authorList>
            <person name="Jaros S."/>
            <person name="Januszkiewicz K."/>
            <person name="Wedrychowicz H."/>
        </authorList>
    </citation>
    <scope>NUCLEOTIDE SEQUENCE [LARGE SCALE GENOMIC DNA]</scope>
    <source>
        <strain evidence="4 5">DSM 29589</strain>
    </source>
</reference>
<feature type="domain" description="SPOR" evidence="3">
    <location>
        <begin position="228"/>
        <end position="313"/>
    </location>
</feature>
<dbReference type="InterPro" id="IPR007730">
    <property type="entry name" value="SPOR-like_dom"/>
</dbReference>
<sequence>MADMQGMQHMAAAEQGNTVRKFTNLAGAAVSLALIAGVGVWGYKIMVRDVSGVPVVRAAEGPMRVQPENPGGRQALNQGLAVNKVAAEGTAAKPADRLILAPRPLDLTLEDQPSDQMARAATEEAEISPAAEAEEPPLTDPESVQLAAAEALATQLATGSPTFEDDNDDVAATAPDAEPEAEESQPATVSGGLGRSLRPQVRPASLAKVEQVAAVAEPETQRNVDPESIPAGTRMAQLGAFESAEIAQKEWERLNGRFSEYLADKDRVVQKAQSGGRTFYRLRAMGFSDLSDARRFCSALVAENTDCIPVVTR</sequence>
<evidence type="ECO:0000259" key="3">
    <source>
        <dbReference type="PROSITE" id="PS51724"/>
    </source>
</evidence>
<dbReference type="Proteomes" id="UP000183974">
    <property type="component" value="Unassembled WGS sequence"/>
</dbReference>
<dbReference type="OrthoDB" id="8479416at2"/>
<proteinExistence type="predicted"/>
<protein>
    <submittedName>
        <fullName evidence="4">Sporulation related domain-containing protein</fullName>
    </submittedName>
</protein>
<keyword evidence="2" id="KW-1133">Transmembrane helix</keyword>
<evidence type="ECO:0000256" key="2">
    <source>
        <dbReference type="SAM" id="Phobius"/>
    </source>
</evidence>
<dbReference type="AlphaFoldDB" id="A0A1M6X479"/>